<feature type="region of interest" description="Disordered" evidence="1">
    <location>
        <begin position="637"/>
        <end position="671"/>
    </location>
</feature>
<keyword evidence="3" id="KW-1185">Reference proteome</keyword>
<dbReference type="RefSeq" id="XP_067802098.1">
    <property type="nucleotide sequence ID" value="XM_067947947.1"/>
</dbReference>
<dbReference type="Proteomes" id="UP001214638">
    <property type="component" value="Unassembled WGS sequence"/>
</dbReference>
<evidence type="ECO:0000313" key="3">
    <source>
        <dbReference type="Proteomes" id="UP001214638"/>
    </source>
</evidence>
<sequence length="780" mass="89008">MAYVGEDFRFYPQKYSEWQAPDLIETLSPTHGRKHSPHPQCYTYAGSPKHHGNISNRRYPGYLDCDCNCGGVIHACDDACIYKNSPYNFDTAFGEHPSGHTCDSRPFILHKIVRKDVPAVKCDERVTYSRERYRVNPSELQDCTHASIADILSQRGHRCPDMNCVSDKIAKLKIDKEQGIYSDNDKSTCCKIEREYLSNSTMDEGKFEMDHSQKAKYVYYGEDLAGSPRNELGIQARGLHAEIEDLMTRLLQDSDVELDSKNAPLKSCLKAPKDSKIDSKKTEKSQVTFATNNSKEQNGPNPESDTQGEQHIEGLEHSDNPIVKPNAVAWDINESYLKQEEERILMERQKREEQHQMQKRIHNGPTLQDYYKRWVSQREMRGIQNVQHRPPSVHRFCKEPSFDDGTHVSCCYKPRQHTIHVKGTLDTNTGHVKLSTENGNLASQPNPSQINTIQGHQVLQDGSQRSNDENKVVDLQKAFGQIANATDNNLQGSQDGSNLSRTSSLNSNSDMTEEQKRMYKNDSYYAQDNPMQFATPLANVIVHDASGEPPSNFSHPFGLYANKFGMSPTYSLSGLSPTQENTSKPECHHHYHYYKCSKHKHHHHHRRHHNCTKHKEDCSKTKEHICKKHKHTCSKKVQQPETKQELVPKEESPKMQTIVHPPPITIQSTPLPNITIPKEPQRLQMAPVQSPTLSPASSVSRSPTSVKIRYNVFRRRKSPQRSNRPQPTYCCGARPAQPNDRSQTANASYFYSEAENSEQFTFRDDMEPPARQHSSPIIMY</sequence>
<comment type="caution">
    <text evidence="2">The sequence shown here is derived from an EMBL/GenBank/DDBJ whole genome shotgun (WGS) entry which is preliminary data.</text>
</comment>
<reference evidence="2" key="1">
    <citation type="journal article" date="2023" name="Nat. Microbiol.">
        <title>Babesia duncani multi-omics identifies virulence factors and drug targets.</title>
        <authorList>
            <person name="Singh P."/>
            <person name="Lonardi S."/>
            <person name="Liang Q."/>
            <person name="Vydyam P."/>
            <person name="Khabirova E."/>
            <person name="Fang T."/>
            <person name="Gihaz S."/>
            <person name="Thekkiniath J."/>
            <person name="Munshi M."/>
            <person name="Abel S."/>
            <person name="Ciampossin L."/>
            <person name="Batugedara G."/>
            <person name="Gupta M."/>
            <person name="Lu X.M."/>
            <person name="Lenz T."/>
            <person name="Chakravarty S."/>
            <person name="Cornillot E."/>
            <person name="Hu Y."/>
            <person name="Ma W."/>
            <person name="Gonzalez L.M."/>
            <person name="Sanchez S."/>
            <person name="Estrada K."/>
            <person name="Sanchez-Flores A."/>
            <person name="Montero E."/>
            <person name="Harb O.S."/>
            <person name="Le Roch K.G."/>
            <person name="Mamoun C.B."/>
        </authorList>
    </citation>
    <scope>NUCLEOTIDE SEQUENCE</scope>
    <source>
        <strain evidence="2">WA1</strain>
    </source>
</reference>
<proteinExistence type="predicted"/>
<protein>
    <submittedName>
        <fullName evidence="2">Uncharacterized protein</fullName>
    </submittedName>
</protein>
<feature type="compositionally biased region" description="Low complexity" evidence="1">
    <location>
        <begin position="497"/>
        <end position="509"/>
    </location>
</feature>
<dbReference type="KEGG" id="bdw:94337225"/>
<evidence type="ECO:0000313" key="2">
    <source>
        <dbReference type="EMBL" id="KAK2195255.1"/>
    </source>
</evidence>
<feature type="region of interest" description="Disordered" evidence="1">
    <location>
        <begin position="714"/>
        <end position="742"/>
    </location>
</feature>
<organism evidence="2 3">
    <name type="scientific">Babesia duncani</name>
    <dbReference type="NCBI Taxonomy" id="323732"/>
    <lineage>
        <taxon>Eukaryota</taxon>
        <taxon>Sar</taxon>
        <taxon>Alveolata</taxon>
        <taxon>Apicomplexa</taxon>
        <taxon>Aconoidasida</taxon>
        <taxon>Piroplasmida</taxon>
        <taxon>Babesiidae</taxon>
        <taxon>Babesia</taxon>
    </lineage>
</organism>
<name>A0AAD9PIC2_9APIC</name>
<evidence type="ECO:0000256" key="1">
    <source>
        <dbReference type="SAM" id="MobiDB-lite"/>
    </source>
</evidence>
<feature type="compositionally biased region" description="Basic and acidic residues" evidence="1">
    <location>
        <begin position="271"/>
        <end position="284"/>
    </location>
</feature>
<dbReference type="AlphaFoldDB" id="A0AAD9PIC2"/>
<feature type="compositionally biased region" description="Polar residues" evidence="1">
    <location>
        <begin position="285"/>
        <end position="307"/>
    </location>
</feature>
<feature type="region of interest" description="Disordered" evidence="1">
    <location>
        <begin position="485"/>
        <end position="515"/>
    </location>
</feature>
<feature type="compositionally biased region" description="Polar residues" evidence="1">
    <location>
        <begin position="485"/>
        <end position="496"/>
    </location>
</feature>
<accession>A0AAD9PIC2</accession>
<gene>
    <name evidence="2" type="ORF">BdWA1_002928</name>
</gene>
<feature type="region of interest" description="Disordered" evidence="1">
    <location>
        <begin position="268"/>
        <end position="310"/>
    </location>
</feature>
<dbReference type="GeneID" id="94337225"/>
<feature type="compositionally biased region" description="Basic and acidic residues" evidence="1">
    <location>
        <begin position="642"/>
        <end position="653"/>
    </location>
</feature>
<dbReference type="EMBL" id="JALLKP010000004">
    <property type="protein sequence ID" value="KAK2195255.1"/>
    <property type="molecule type" value="Genomic_DNA"/>
</dbReference>